<dbReference type="Pfam" id="PF04869">
    <property type="entry name" value="Uso1_p115_head"/>
    <property type="match status" value="1"/>
</dbReference>
<dbReference type="GO" id="GO:0005783">
    <property type="term" value="C:endoplasmic reticulum"/>
    <property type="evidence" value="ECO:0007669"/>
    <property type="project" value="TreeGrafter"/>
</dbReference>
<organism evidence="4">
    <name type="scientific">Ixodes ricinus</name>
    <name type="common">Common tick</name>
    <name type="synonym">Acarus ricinus</name>
    <dbReference type="NCBI Taxonomy" id="34613"/>
    <lineage>
        <taxon>Eukaryota</taxon>
        <taxon>Metazoa</taxon>
        <taxon>Ecdysozoa</taxon>
        <taxon>Arthropoda</taxon>
        <taxon>Chelicerata</taxon>
        <taxon>Arachnida</taxon>
        <taxon>Acari</taxon>
        <taxon>Parasitiformes</taxon>
        <taxon>Ixodida</taxon>
        <taxon>Ixodoidea</taxon>
        <taxon>Ixodidae</taxon>
        <taxon>Ixodinae</taxon>
        <taxon>Ixodes</taxon>
    </lineage>
</organism>
<accession>V5H2I0</accession>
<keyword evidence="2" id="KW-0333">Golgi apparatus</keyword>
<evidence type="ECO:0000256" key="2">
    <source>
        <dbReference type="ARBA" id="ARBA00023034"/>
    </source>
</evidence>
<feature type="domain" description="Vesicle tethering protein Uso1/P115-like head" evidence="3">
    <location>
        <begin position="6"/>
        <end position="118"/>
    </location>
</feature>
<dbReference type="PANTHER" id="PTHR10013:SF0">
    <property type="entry name" value="GENERAL VESICULAR TRANSPORT FACTOR P115"/>
    <property type="match status" value="1"/>
</dbReference>
<sequence length="136" mass="14898">MRQCTAILQQGGKLQTRLGPLMLMSTWLANCTLAVTHFLNIPTNIPYLTSQVSLAEGDEHEDLVQSLCAFLLGICIEFNDDSAPSFTRDSLCQLLVKRVGLDTFVDKLVAIPKQECYSQGCPEATAQVQAPLRGVL</sequence>
<dbReference type="GO" id="GO:0048280">
    <property type="term" value="P:vesicle fusion with Golgi apparatus"/>
    <property type="evidence" value="ECO:0007669"/>
    <property type="project" value="InterPro"/>
</dbReference>
<protein>
    <submittedName>
        <fullName evidence="4">Putative perinuclear region of cytoplasm</fullName>
    </submittedName>
</protein>
<dbReference type="GO" id="GO:0045056">
    <property type="term" value="P:transcytosis"/>
    <property type="evidence" value="ECO:0007669"/>
    <property type="project" value="TreeGrafter"/>
</dbReference>
<dbReference type="InterPro" id="IPR006953">
    <property type="entry name" value="Vesicle_Uso1_P115_head"/>
</dbReference>
<dbReference type="GO" id="GO:0006886">
    <property type="term" value="P:intracellular protein transport"/>
    <property type="evidence" value="ECO:0007669"/>
    <property type="project" value="InterPro"/>
</dbReference>
<dbReference type="Gene3D" id="1.25.10.10">
    <property type="entry name" value="Leucine-rich Repeat Variant"/>
    <property type="match status" value="1"/>
</dbReference>
<evidence type="ECO:0000313" key="4">
    <source>
        <dbReference type="EMBL" id="JAB71164.1"/>
    </source>
</evidence>
<dbReference type="EMBL" id="GANP01013304">
    <property type="protein sequence ID" value="JAB71164.1"/>
    <property type="molecule type" value="mRNA"/>
</dbReference>
<comment type="subcellular location">
    <subcellularLocation>
        <location evidence="1">Golgi apparatus</location>
    </subcellularLocation>
</comment>
<dbReference type="GO" id="GO:0005795">
    <property type="term" value="C:Golgi stack"/>
    <property type="evidence" value="ECO:0007669"/>
    <property type="project" value="TreeGrafter"/>
</dbReference>
<dbReference type="GO" id="GO:0012507">
    <property type="term" value="C:ER to Golgi transport vesicle membrane"/>
    <property type="evidence" value="ECO:0007669"/>
    <property type="project" value="TreeGrafter"/>
</dbReference>
<dbReference type="AlphaFoldDB" id="V5H2I0"/>
<evidence type="ECO:0000256" key="1">
    <source>
        <dbReference type="ARBA" id="ARBA00004555"/>
    </source>
</evidence>
<dbReference type="GO" id="GO:0048211">
    <property type="term" value="P:Golgi vesicle docking"/>
    <property type="evidence" value="ECO:0007669"/>
    <property type="project" value="TreeGrafter"/>
</dbReference>
<reference evidence="4" key="1">
    <citation type="journal article" date="2015" name="Sci. Rep.">
        <title>Tissue- and time-dependent transcription in Ixodes ricinus salivary glands and midguts when blood feeding on the vertebrate host.</title>
        <authorList>
            <person name="Kotsyfakis M."/>
            <person name="Schwarz A."/>
            <person name="Erhart J."/>
            <person name="Ribeiro J.M."/>
        </authorList>
    </citation>
    <scope>NUCLEOTIDE SEQUENCE</scope>
    <source>
        <tissue evidence="4">Salivary gland and midgut</tissue>
    </source>
</reference>
<proteinExistence type="evidence at transcript level"/>
<dbReference type="PANTHER" id="PTHR10013">
    <property type="entry name" value="GENERAL VESICULAR TRANSPORT FACTOR P115"/>
    <property type="match status" value="1"/>
</dbReference>
<evidence type="ECO:0000259" key="3">
    <source>
        <dbReference type="Pfam" id="PF04869"/>
    </source>
</evidence>
<dbReference type="InterPro" id="IPR024095">
    <property type="entry name" value="Vesicle_P115"/>
</dbReference>
<dbReference type="GO" id="GO:0000139">
    <property type="term" value="C:Golgi membrane"/>
    <property type="evidence" value="ECO:0007669"/>
    <property type="project" value="InterPro"/>
</dbReference>
<name>V5H2I0_IXORI</name>
<dbReference type="GO" id="GO:0006888">
    <property type="term" value="P:endoplasmic reticulum to Golgi vesicle-mediated transport"/>
    <property type="evidence" value="ECO:0007669"/>
    <property type="project" value="TreeGrafter"/>
</dbReference>
<dbReference type="InterPro" id="IPR011989">
    <property type="entry name" value="ARM-like"/>
</dbReference>